<sequence length="154" mass="17202">MATERTMLAEVELEAEEYSCPIATRDLAENLKARNFAFEHYGYGPANPNDTENNRVFWLKKSIMLNTSEAEAMGMRCGNCSAFIVTKQMLDCIKAGIEAKRPEQEAGYDEDVIESAGLGYCELLHFKCADTRTCDAWLVGGPITDEKEEENGNE</sequence>
<organism evidence="1">
    <name type="scientific">uncultured Caudovirales phage</name>
    <dbReference type="NCBI Taxonomy" id="2100421"/>
    <lineage>
        <taxon>Viruses</taxon>
        <taxon>Duplodnaviria</taxon>
        <taxon>Heunggongvirae</taxon>
        <taxon>Uroviricota</taxon>
        <taxon>Caudoviricetes</taxon>
        <taxon>Peduoviridae</taxon>
        <taxon>Maltschvirus</taxon>
        <taxon>Maltschvirus maltsch</taxon>
    </lineage>
</organism>
<name>A0A6J5N4V9_9CAUD</name>
<reference evidence="1" key="1">
    <citation type="submission" date="2020-04" db="EMBL/GenBank/DDBJ databases">
        <authorList>
            <person name="Chiriac C."/>
            <person name="Salcher M."/>
            <person name="Ghai R."/>
            <person name="Kavagutti S V."/>
        </authorList>
    </citation>
    <scope>NUCLEOTIDE SEQUENCE</scope>
</reference>
<evidence type="ECO:0000313" key="1">
    <source>
        <dbReference type="EMBL" id="CAB4153842.1"/>
    </source>
</evidence>
<dbReference type="EMBL" id="LR796601">
    <property type="protein sequence ID" value="CAB4153842.1"/>
    <property type="molecule type" value="Genomic_DNA"/>
</dbReference>
<protein>
    <submittedName>
        <fullName evidence="1">Uncharacterized protein</fullName>
    </submittedName>
</protein>
<accession>A0A6J5N4V9</accession>
<proteinExistence type="predicted"/>
<gene>
    <name evidence="1" type="ORF">UFOVP628_28</name>
</gene>